<gene>
    <name evidence="7" type="primary">pglX</name>
    <name evidence="7" type="ORF">KQI88_04885</name>
</gene>
<dbReference type="GO" id="GO:0032259">
    <property type="term" value="P:methylation"/>
    <property type="evidence" value="ECO:0007669"/>
    <property type="project" value="UniProtKB-KW"/>
</dbReference>
<evidence type="ECO:0000256" key="5">
    <source>
        <dbReference type="ARBA" id="ARBA00047942"/>
    </source>
</evidence>
<feature type="domain" description="Type II methyltransferase M.TaqI-like" evidence="6">
    <location>
        <begin position="327"/>
        <end position="556"/>
    </location>
</feature>
<dbReference type="InterPro" id="IPR047939">
    <property type="entry name" value="BREX_1_PglX"/>
</dbReference>
<keyword evidence="4" id="KW-0949">S-adenosyl-L-methionine</keyword>
<comment type="caution">
    <text evidence="7">The sequence shown here is derived from an EMBL/GenBank/DDBJ whole genome shotgun (WGS) entry which is preliminary data.</text>
</comment>
<evidence type="ECO:0000256" key="1">
    <source>
        <dbReference type="ARBA" id="ARBA00011900"/>
    </source>
</evidence>
<dbReference type="InterPro" id="IPR011639">
    <property type="entry name" value="MethylTrfase_TaqI-like_dom"/>
</dbReference>
<name>A0ABS6FZR5_9FIRM</name>
<dbReference type="EC" id="2.1.1.72" evidence="1"/>
<dbReference type="PANTHER" id="PTHR33841:SF1">
    <property type="entry name" value="DNA METHYLTRANSFERASE A"/>
    <property type="match status" value="1"/>
</dbReference>
<dbReference type="InterPro" id="IPR050953">
    <property type="entry name" value="N4_N6_ade-DNA_methylase"/>
</dbReference>
<evidence type="ECO:0000259" key="6">
    <source>
        <dbReference type="Pfam" id="PF07669"/>
    </source>
</evidence>
<dbReference type="EMBL" id="JAHLQK010000001">
    <property type="protein sequence ID" value="MBU5675744.1"/>
    <property type="molecule type" value="Genomic_DNA"/>
</dbReference>
<organism evidence="7 8">
    <name type="scientific">Alkaliphilus flagellatus</name>
    <dbReference type="NCBI Taxonomy" id="2841507"/>
    <lineage>
        <taxon>Bacteria</taxon>
        <taxon>Bacillati</taxon>
        <taxon>Bacillota</taxon>
        <taxon>Clostridia</taxon>
        <taxon>Peptostreptococcales</taxon>
        <taxon>Natronincolaceae</taxon>
        <taxon>Alkaliphilus</taxon>
    </lineage>
</organism>
<keyword evidence="2 7" id="KW-0489">Methyltransferase</keyword>
<keyword evidence="3 7" id="KW-0808">Transferase</keyword>
<reference evidence="7 8" key="1">
    <citation type="submission" date="2021-06" db="EMBL/GenBank/DDBJ databases">
        <authorList>
            <person name="Sun Q."/>
            <person name="Li D."/>
        </authorList>
    </citation>
    <scope>NUCLEOTIDE SEQUENCE [LARGE SCALE GENOMIC DNA]</scope>
    <source>
        <strain evidence="7 8">MSJ-5</strain>
    </source>
</reference>
<evidence type="ECO:0000256" key="3">
    <source>
        <dbReference type="ARBA" id="ARBA00022679"/>
    </source>
</evidence>
<evidence type="ECO:0000313" key="8">
    <source>
        <dbReference type="Proteomes" id="UP000779508"/>
    </source>
</evidence>
<evidence type="ECO:0000256" key="2">
    <source>
        <dbReference type="ARBA" id="ARBA00022603"/>
    </source>
</evidence>
<dbReference type="InterPro" id="IPR002052">
    <property type="entry name" value="DNA_methylase_N6_adenine_CS"/>
</dbReference>
<protein>
    <recommendedName>
        <fullName evidence="1">site-specific DNA-methyltransferase (adenine-specific)</fullName>
        <ecNumber evidence="1">2.1.1.72</ecNumber>
    </recommendedName>
</protein>
<dbReference type="Pfam" id="PF07669">
    <property type="entry name" value="Eco57I"/>
    <property type="match status" value="1"/>
</dbReference>
<keyword evidence="8" id="KW-1185">Reference proteome</keyword>
<dbReference type="Proteomes" id="UP000779508">
    <property type="component" value="Unassembled WGS sequence"/>
</dbReference>
<evidence type="ECO:0000313" key="7">
    <source>
        <dbReference type="EMBL" id="MBU5675744.1"/>
    </source>
</evidence>
<dbReference type="PANTHER" id="PTHR33841">
    <property type="entry name" value="DNA METHYLTRANSFERASE YEEA-RELATED"/>
    <property type="match status" value="1"/>
</dbReference>
<dbReference type="GO" id="GO:0009007">
    <property type="term" value="F:site-specific DNA-methyltransferase (adenine-specific) activity"/>
    <property type="evidence" value="ECO:0007669"/>
    <property type="project" value="UniProtKB-EC"/>
</dbReference>
<evidence type="ECO:0000256" key="4">
    <source>
        <dbReference type="ARBA" id="ARBA00022691"/>
    </source>
</evidence>
<dbReference type="PROSITE" id="PS00092">
    <property type="entry name" value="N6_MTASE"/>
    <property type="match status" value="1"/>
</dbReference>
<accession>A0ABS6FZR5</accession>
<dbReference type="RefSeq" id="WP_216415197.1">
    <property type="nucleotide sequence ID" value="NZ_JAHLQK010000001.1"/>
</dbReference>
<sequence length="1101" mass="129576">MDKTAIKNFALKARHKLTEGIIAKIYDLGITKNYILEMEYLEDGFKVKGGKDSKTFKKYEIKQRSNLISKIKENGFEQLIEDVAYIWFIRLIAIRFMEVNDYISFNFKKDEFDKYTFINICNELAEQMPTIFEKIEDYIELLFPDNIFYKSTIIIDLLQDIEEFYWSIGLSCDGQKLEVEKGDCGIEIIGWLHQYYFSISKEEVFSDLKKKKLIKQNIPVATQIFTPKWIVKYMVENSLGKLWLESYPNEVLRKKWEYFIEDVDVNLRNDKLLKKCISSDLDPEKIMVLDPAMGSGHILVYAFDVFYDIYSSLGYSKEEIPILILEKNLYGLDVDDRVGKLAAFALLMKARSKNENIFKYQPRLNLATVQESNEISKETIDFFISTEVSNLKNQVSRDAVEYLVNTFQDAKEYGALLDIKSIDFESLERKIEEIRRLPASDLFQFQHRQIILEKLPLLIKQGKIMSRKYDVVVANPPYSGLRKFNNILKRFVEEHYWDYKYDLFSVFMVRNMSFTKDNGLAGFMTPNVWQFISSYENLRKDIINNYQLLSLIQLEDDGFKDASVSISTFVIRKCNVGTKSTFIKLVDREGEQDKKVEGKVLKNSENKFIINQNIFKRIPGCKIAFWIGENTIKTFENGKKLDEVGRPRQGMATSDNNRFLRYWYEVDMEKIWFSNTSSNILNYKWVPYNKGGGYRKWYGNNYFVINWENDGYEIKEYAENLYGNYTRTIKNEEFYFKEGITYTFIGKDIGPRLSPKGFIFDVAGSMIFVEKSKLYYILGLVASKLSNHYMKFLNPSLNIQVGDIKNIPIIEPADNDIYGDIDNLVIENINISKNDWDSFETSWDFKKHPILHYKLKAKTIKEAYKNWADFTEYQFNRLKQNEEKLNSIFINIYGIQEELTPEVEDENITIKRAKEERDIKSFISYGIGCMFGRYSLDEEGLIYAGGNFGYKFKFQDGDWRVNTKSGWKKSSINIVTDNMIPITGNKYSKDDIVSRFIEFVKITFGEETLEENLNYVATVLYEETNETANEKLRRYFLKDFFLDHVKIYQKRPIYWMLDCNKEADSKFLIYMHRHKESIIDKIKNINLDDGVRVNYEKIING</sequence>
<proteinExistence type="predicted"/>
<dbReference type="NCBIfam" id="NF033452">
    <property type="entry name" value="BREX_1_MTaseX"/>
    <property type="match status" value="1"/>
</dbReference>
<comment type="catalytic activity">
    <reaction evidence="5">
        <text>a 2'-deoxyadenosine in DNA + S-adenosyl-L-methionine = an N(6)-methyl-2'-deoxyadenosine in DNA + S-adenosyl-L-homocysteine + H(+)</text>
        <dbReference type="Rhea" id="RHEA:15197"/>
        <dbReference type="Rhea" id="RHEA-COMP:12418"/>
        <dbReference type="Rhea" id="RHEA-COMP:12419"/>
        <dbReference type="ChEBI" id="CHEBI:15378"/>
        <dbReference type="ChEBI" id="CHEBI:57856"/>
        <dbReference type="ChEBI" id="CHEBI:59789"/>
        <dbReference type="ChEBI" id="CHEBI:90615"/>
        <dbReference type="ChEBI" id="CHEBI:90616"/>
        <dbReference type="EC" id="2.1.1.72"/>
    </reaction>
</comment>